<dbReference type="PANTHER" id="PTHR32322">
    <property type="entry name" value="INNER MEMBRANE TRANSPORTER"/>
    <property type="match status" value="1"/>
</dbReference>
<evidence type="ECO:0000256" key="3">
    <source>
        <dbReference type="ARBA" id="ARBA00022989"/>
    </source>
</evidence>
<organism evidence="7 8">
    <name type="scientific">Phyllobacterium phragmitis</name>
    <dbReference type="NCBI Taxonomy" id="2670329"/>
    <lineage>
        <taxon>Bacteria</taxon>
        <taxon>Pseudomonadati</taxon>
        <taxon>Pseudomonadota</taxon>
        <taxon>Alphaproteobacteria</taxon>
        <taxon>Hyphomicrobiales</taxon>
        <taxon>Phyllobacteriaceae</taxon>
        <taxon>Phyllobacterium</taxon>
    </lineage>
</organism>
<keyword evidence="8" id="KW-1185">Reference proteome</keyword>
<dbReference type="SUPFAM" id="SSF103481">
    <property type="entry name" value="Multidrug resistance efflux transporter EmrE"/>
    <property type="match status" value="2"/>
</dbReference>
<dbReference type="RefSeq" id="WP_407863831.1">
    <property type="nucleotide sequence ID" value="NZ_BAAFZP010000001.1"/>
</dbReference>
<comment type="caution">
    <text evidence="7">The sequence shown here is derived from an EMBL/GenBank/DDBJ whole genome shotgun (WGS) entry which is preliminary data.</text>
</comment>
<feature type="domain" description="EamA" evidence="6">
    <location>
        <begin position="163"/>
        <end position="295"/>
    </location>
</feature>
<evidence type="ECO:0000256" key="2">
    <source>
        <dbReference type="ARBA" id="ARBA00022692"/>
    </source>
</evidence>
<feature type="transmembrane region" description="Helical" evidence="5">
    <location>
        <begin position="223"/>
        <end position="244"/>
    </location>
</feature>
<evidence type="ECO:0000313" key="7">
    <source>
        <dbReference type="EMBL" id="GAB1580909.1"/>
    </source>
</evidence>
<feature type="transmembrane region" description="Helical" evidence="5">
    <location>
        <begin position="256"/>
        <end position="276"/>
    </location>
</feature>
<dbReference type="Pfam" id="PF00892">
    <property type="entry name" value="EamA"/>
    <property type="match status" value="2"/>
</dbReference>
<feature type="transmembrane region" description="Helical" evidence="5">
    <location>
        <begin position="191"/>
        <end position="211"/>
    </location>
</feature>
<feature type="transmembrane region" description="Helical" evidence="5">
    <location>
        <begin position="159"/>
        <end position="179"/>
    </location>
</feature>
<feature type="transmembrane region" description="Helical" evidence="5">
    <location>
        <begin position="101"/>
        <end position="122"/>
    </location>
</feature>
<evidence type="ECO:0000259" key="6">
    <source>
        <dbReference type="Pfam" id="PF00892"/>
    </source>
</evidence>
<feature type="transmembrane region" description="Helical" evidence="5">
    <location>
        <begin position="282"/>
        <end position="302"/>
    </location>
</feature>
<evidence type="ECO:0000256" key="1">
    <source>
        <dbReference type="ARBA" id="ARBA00004141"/>
    </source>
</evidence>
<dbReference type="InterPro" id="IPR037185">
    <property type="entry name" value="EmrE-like"/>
</dbReference>
<reference evidence="7 8" key="1">
    <citation type="submission" date="2024-10" db="EMBL/GenBank/DDBJ databases">
        <title>Isolation, draft genome sequencing and identification of Phyllobacterium sp. NSA23, isolated from leaf soil.</title>
        <authorList>
            <person name="Akita H."/>
        </authorList>
    </citation>
    <scope>NUCLEOTIDE SEQUENCE [LARGE SCALE GENOMIC DNA]</scope>
    <source>
        <strain evidence="7 8">NSA23</strain>
    </source>
</reference>
<evidence type="ECO:0000256" key="5">
    <source>
        <dbReference type="SAM" id="Phobius"/>
    </source>
</evidence>
<feature type="transmembrane region" description="Helical" evidence="5">
    <location>
        <begin position="73"/>
        <end position="95"/>
    </location>
</feature>
<dbReference type="PANTHER" id="PTHR32322:SF9">
    <property type="entry name" value="AMINO-ACID METABOLITE EFFLUX PUMP-RELATED"/>
    <property type="match status" value="1"/>
</dbReference>
<gene>
    <name evidence="7" type="ORF">PPNSA23_08520</name>
</gene>
<feature type="domain" description="EamA" evidence="6">
    <location>
        <begin position="18"/>
        <end position="148"/>
    </location>
</feature>
<proteinExistence type="predicted"/>
<feature type="transmembrane region" description="Helical" evidence="5">
    <location>
        <begin position="43"/>
        <end position="61"/>
    </location>
</feature>
<feature type="transmembrane region" description="Helical" evidence="5">
    <location>
        <begin position="134"/>
        <end position="153"/>
    </location>
</feature>
<dbReference type="EMBL" id="BAAFZP010000001">
    <property type="protein sequence ID" value="GAB1580909.1"/>
    <property type="molecule type" value="Genomic_DNA"/>
</dbReference>
<dbReference type="InterPro" id="IPR050638">
    <property type="entry name" value="AA-Vitamin_Transporters"/>
</dbReference>
<accession>A0ABQ0GW59</accession>
<sequence>MTAVSPVNRPMTAFEWALLLVLSVLWGGSFFFVGVAVKELPPLTIVVSRVALAALALHLVIRVMGMRLPGTCDVWAAFLGMGLLNNAVPFCLIVWGQTHIASGVASILNATTPLFTVIVAHFLTADEKMTGGRLFGVVAGFAGVALMIGGTALNAFGVAVLAQLGILAAALSYAFAGVFGRRFRAMGIAPLVTATGQVTASSLMLLPLMLIVDRPWALSWPSVNTVAAVMGLALLSTALAYILYFRILATAGATNLALVTFLIPVSAILLGVLLLGERLESRHIAGIALIGIGLAAVDGRIWRMFRRRMAKQPA</sequence>
<name>A0ABQ0GW59_9HYPH</name>
<protein>
    <submittedName>
        <fullName evidence="7">DMT family transporter</fullName>
    </submittedName>
</protein>
<comment type="subcellular location">
    <subcellularLocation>
        <location evidence="1">Membrane</location>
        <topology evidence="1">Multi-pass membrane protein</topology>
    </subcellularLocation>
</comment>
<dbReference type="Proteomes" id="UP001628091">
    <property type="component" value="Unassembled WGS sequence"/>
</dbReference>
<feature type="transmembrane region" description="Helical" evidence="5">
    <location>
        <begin position="16"/>
        <end position="37"/>
    </location>
</feature>
<dbReference type="InterPro" id="IPR000620">
    <property type="entry name" value="EamA_dom"/>
</dbReference>
<evidence type="ECO:0000256" key="4">
    <source>
        <dbReference type="ARBA" id="ARBA00023136"/>
    </source>
</evidence>
<keyword evidence="2 5" id="KW-0812">Transmembrane</keyword>
<keyword evidence="4 5" id="KW-0472">Membrane</keyword>
<keyword evidence="3 5" id="KW-1133">Transmembrane helix</keyword>
<evidence type="ECO:0000313" key="8">
    <source>
        <dbReference type="Proteomes" id="UP001628091"/>
    </source>
</evidence>